<dbReference type="PROSITE" id="PS00041">
    <property type="entry name" value="HTH_ARAC_FAMILY_1"/>
    <property type="match status" value="1"/>
</dbReference>
<evidence type="ECO:0000256" key="2">
    <source>
        <dbReference type="ARBA" id="ARBA00023125"/>
    </source>
</evidence>
<dbReference type="InterPro" id="IPR020449">
    <property type="entry name" value="Tscrpt_reg_AraC-type_HTH"/>
</dbReference>
<dbReference type="AlphaFoldDB" id="A0A9D1YNS7"/>
<feature type="domain" description="HTH araC/xylS-type" evidence="4">
    <location>
        <begin position="183"/>
        <end position="282"/>
    </location>
</feature>
<proteinExistence type="predicted"/>
<dbReference type="Gene3D" id="1.10.10.60">
    <property type="entry name" value="Homeodomain-like"/>
    <property type="match status" value="2"/>
</dbReference>
<dbReference type="PANTHER" id="PTHR43280:SF28">
    <property type="entry name" value="HTH-TYPE TRANSCRIPTIONAL ACTIVATOR RHAS"/>
    <property type="match status" value="1"/>
</dbReference>
<dbReference type="PROSITE" id="PS01124">
    <property type="entry name" value="HTH_ARAC_FAMILY_2"/>
    <property type="match status" value="1"/>
</dbReference>
<dbReference type="InterPro" id="IPR009057">
    <property type="entry name" value="Homeodomain-like_sf"/>
</dbReference>
<evidence type="ECO:0000256" key="3">
    <source>
        <dbReference type="ARBA" id="ARBA00023163"/>
    </source>
</evidence>
<evidence type="ECO:0000256" key="1">
    <source>
        <dbReference type="ARBA" id="ARBA00023015"/>
    </source>
</evidence>
<dbReference type="SUPFAM" id="SSF51215">
    <property type="entry name" value="Regulatory protein AraC"/>
    <property type="match status" value="1"/>
</dbReference>
<dbReference type="InterPro" id="IPR014710">
    <property type="entry name" value="RmlC-like_jellyroll"/>
</dbReference>
<dbReference type="Proteomes" id="UP000824007">
    <property type="component" value="Unassembled WGS sequence"/>
</dbReference>
<reference evidence="5" key="2">
    <citation type="submission" date="2021-04" db="EMBL/GenBank/DDBJ databases">
        <authorList>
            <person name="Gilroy R."/>
        </authorList>
    </citation>
    <scope>NUCLEOTIDE SEQUENCE</scope>
    <source>
        <strain evidence="5">ChiSxjej3B15-24422</strain>
    </source>
</reference>
<dbReference type="InterPro" id="IPR003313">
    <property type="entry name" value="AraC-bd"/>
</dbReference>
<dbReference type="InterPro" id="IPR018060">
    <property type="entry name" value="HTH_AraC"/>
</dbReference>
<evidence type="ECO:0000313" key="6">
    <source>
        <dbReference type="Proteomes" id="UP000824007"/>
    </source>
</evidence>
<evidence type="ECO:0000259" key="4">
    <source>
        <dbReference type="PROSITE" id="PS01124"/>
    </source>
</evidence>
<protein>
    <submittedName>
        <fullName evidence="5">AraC family transcriptional regulator</fullName>
    </submittedName>
</protein>
<evidence type="ECO:0000313" key="5">
    <source>
        <dbReference type="EMBL" id="HIY60149.1"/>
    </source>
</evidence>
<dbReference type="SUPFAM" id="SSF46689">
    <property type="entry name" value="Homeodomain-like"/>
    <property type="match status" value="2"/>
</dbReference>
<dbReference type="GO" id="GO:0003700">
    <property type="term" value="F:DNA-binding transcription factor activity"/>
    <property type="evidence" value="ECO:0007669"/>
    <property type="project" value="InterPro"/>
</dbReference>
<gene>
    <name evidence="5" type="ORF">H9831_05645</name>
</gene>
<dbReference type="InterPro" id="IPR018062">
    <property type="entry name" value="HTH_AraC-typ_CS"/>
</dbReference>
<dbReference type="Pfam" id="PF12833">
    <property type="entry name" value="HTH_18"/>
    <property type="match status" value="1"/>
</dbReference>
<keyword evidence="3" id="KW-0804">Transcription</keyword>
<dbReference type="PANTHER" id="PTHR43280">
    <property type="entry name" value="ARAC-FAMILY TRANSCRIPTIONAL REGULATOR"/>
    <property type="match status" value="1"/>
</dbReference>
<comment type="caution">
    <text evidence="5">The sequence shown here is derived from an EMBL/GenBank/DDBJ whole genome shotgun (WGS) entry which is preliminary data.</text>
</comment>
<reference evidence="5" key="1">
    <citation type="journal article" date="2021" name="PeerJ">
        <title>Extensive microbial diversity within the chicken gut microbiome revealed by metagenomics and culture.</title>
        <authorList>
            <person name="Gilroy R."/>
            <person name="Ravi A."/>
            <person name="Getino M."/>
            <person name="Pursley I."/>
            <person name="Horton D.L."/>
            <person name="Alikhan N.F."/>
            <person name="Baker D."/>
            <person name="Gharbi K."/>
            <person name="Hall N."/>
            <person name="Watson M."/>
            <person name="Adriaenssens E.M."/>
            <person name="Foster-Nyarko E."/>
            <person name="Jarju S."/>
            <person name="Secka A."/>
            <person name="Antonio M."/>
            <person name="Oren A."/>
            <person name="Chaudhuri R.R."/>
            <person name="La Ragione R."/>
            <person name="Hildebrand F."/>
            <person name="Pallen M.J."/>
        </authorList>
    </citation>
    <scope>NUCLEOTIDE SEQUENCE</scope>
    <source>
        <strain evidence="5">ChiSxjej3B15-24422</strain>
    </source>
</reference>
<dbReference type="EMBL" id="DXDD01000072">
    <property type="protein sequence ID" value="HIY60149.1"/>
    <property type="molecule type" value="Genomic_DNA"/>
</dbReference>
<accession>A0A9D1YNS7</accession>
<organism evidence="5 6">
    <name type="scientific">Candidatus Eisenbergiella pullistercoris</name>
    <dbReference type="NCBI Taxonomy" id="2838555"/>
    <lineage>
        <taxon>Bacteria</taxon>
        <taxon>Bacillati</taxon>
        <taxon>Bacillota</taxon>
        <taxon>Clostridia</taxon>
        <taxon>Lachnospirales</taxon>
        <taxon>Lachnospiraceae</taxon>
        <taxon>Eisenbergiella</taxon>
    </lineage>
</organism>
<dbReference type="Pfam" id="PF02311">
    <property type="entry name" value="AraC_binding"/>
    <property type="match status" value="1"/>
</dbReference>
<dbReference type="Gene3D" id="2.60.120.10">
    <property type="entry name" value="Jelly Rolls"/>
    <property type="match status" value="1"/>
</dbReference>
<sequence>MCEVQYDITYEDLNPTFLFACQLSRSSTPEAAHSHDFCEIALMLSGEGHFVVDGKWRAVKKGDVLLLNPGTVHQCTYSSPLSPLVEFYVSFTDIQLRSMERNQIRFPGRELLLHPAEKTFVLLSRLCAQIQAESQGRQPGRYFMLKAYVTQMILLLYREQAAAPSAGEGGYEFESTNKRYVVEQIIDYLDNHYNEKISLDQIARNMYLSPFYISKIFKSETGDTPINHLIRVRMEKARELLDQNKNASIQDIALCVGYDDAYHFSKLFKKHFGQSPSQYRKAQEQ</sequence>
<dbReference type="GO" id="GO:0043565">
    <property type="term" value="F:sequence-specific DNA binding"/>
    <property type="evidence" value="ECO:0007669"/>
    <property type="project" value="InterPro"/>
</dbReference>
<keyword evidence="1" id="KW-0805">Transcription regulation</keyword>
<dbReference type="PRINTS" id="PR00032">
    <property type="entry name" value="HTHARAC"/>
</dbReference>
<dbReference type="InterPro" id="IPR037923">
    <property type="entry name" value="HTH-like"/>
</dbReference>
<dbReference type="SMART" id="SM00342">
    <property type="entry name" value="HTH_ARAC"/>
    <property type="match status" value="1"/>
</dbReference>
<keyword evidence="2" id="KW-0238">DNA-binding</keyword>
<name>A0A9D1YNS7_9FIRM</name>